<organism evidence="2 3">
    <name type="scientific">Zopfia rhizophila CBS 207.26</name>
    <dbReference type="NCBI Taxonomy" id="1314779"/>
    <lineage>
        <taxon>Eukaryota</taxon>
        <taxon>Fungi</taxon>
        <taxon>Dikarya</taxon>
        <taxon>Ascomycota</taxon>
        <taxon>Pezizomycotina</taxon>
        <taxon>Dothideomycetes</taxon>
        <taxon>Dothideomycetes incertae sedis</taxon>
        <taxon>Zopfiaceae</taxon>
        <taxon>Zopfia</taxon>
    </lineage>
</organism>
<feature type="region of interest" description="Disordered" evidence="1">
    <location>
        <begin position="1"/>
        <end position="25"/>
    </location>
</feature>
<name>A0A6A6DBC6_9PEZI</name>
<feature type="compositionally biased region" description="Basic and acidic residues" evidence="1">
    <location>
        <begin position="16"/>
        <end position="25"/>
    </location>
</feature>
<keyword evidence="3" id="KW-1185">Reference proteome</keyword>
<evidence type="ECO:0000256" key="1">
    <source>
        <dbReference type="SAM" id="MobiDB-lite"/>
    </source>
</evidence>
<gene>
    <name evidence="2" type="ORF">K469DRAFT_702180</name>
</gene>
<sequence>MWTEPPQTPPKTRSITAEEKKKDDLDVPVKELMPEHEDNCPWPKLTADFFNHLLLITPPNTVTPCTLNKNRTLTTPYTPKKPLPSRIPQLSLKLLQYDLAAVAVINSLLKFLLSTLPAHLPYWGGTEHRGTEMDSKRGHGPSNDTPIHLTYYTDLTH</sequence>
<reference evidence="2" key="1">
    <citation type="journal article" date="2020" name="Stud. Mycol.">
        <title>101 Dothideomycetes genomes: a test case for predicting lifestyles and emergence of pathogens.</title>
        <authorList>
            <person name="Haridas S."/>
            <person name="Albert R."/>
            <person name="Binder M."/>
            <person name="Bloem J."/>
            <person name="Labutti K."/>
            <person name="Salamov A."/>
            <person name="Andreopoulos B."/>
            <person name="Baker S."/>
            <person name="Barry K."/>
            <person name="Bills G."/>
            <person name="Bluhm B."/>
            <person name="Cannon C."/>
            <person name="Castanera R."/>
            <person name="Culley D."/>
            <person name="Daum C."/>
            <person name="Ezra D."/>
            <person name="Gonzalez J."/>
            <person name="Henrissat B."/>
            <person name="Kuo A."/>
            <person name="Liang C."/>
            <person name="Lipzen A."/>
            <person name="Lutzoni F."/>
            <person name="Magnuson J."/>
            <person name="Mondo S."/>
            <person name="Nolan M."/>
            <person name="Ohm R."/>
            <person name="Pangilinan J."/>
            <person name="Park H.-J."/>
            <person name="Ramirez L."/>
            <person name="Alfaro M."/>
            <person name="Sun H."/>
            <person name="Tritt A."/>
            <person name="Yoshinaga Y."/>
            <person name="Zwiers L.-H."/>
            <person name="Turgeon B."/>
            <person name="Goodwin S."/>
            <person name="Spatafora J."/>
            <person name="Crous P."/>
            <person name="Grigoriev I."/>
        </authorList>
    </citation>
    <scope>NUCLEOTIDE SEQUENCE</scope>
    <source>
        <strain evidence="2">CBS 207.26</strain>
    </source>
</reference>
<dbReference type="EMBL" id="ML994731">
    <property type="protein sequence ID" value="KAF2175499.1"/>
    <property type="molecule type" value="Genomic_DNA"/>
</dbReference>
<dbReference type="Proteomes" id="UP000800200">
    <property type="component" value="Unassembled WGS sequence"/>
</dbReference>
<accession>A0A6A6DBC6</accession>
<protein>
    <submittedName>
        <fullName evidence="2">Uncharacterized protein</fullName>
    </submittedName>
</protein>
<dbReference type="AlphaFoldDB" id="A0A6A6DBC6"/>
<evidence type="ECO:0000313" key="2">
    <source>
        <dbReference type="EMBL" id="KAF2175499.1"/>
    </source>
</evidence>
<evidence type="ECO:0000313" key="3">
    <source>
        <dbReference type="Proteomes" id="UP000800200"/>
    </source>
</evidence>
<proteinExistence type="predicted"/>